<keyword evidence="4" id="KW-1185">Reference proteome</keyword>
<dbReference type="PROSITE" id="PS51318">
    <property type="entry name" value="TAT"/>
    <property type="match status" value="1"/>
</dbReference>
<dbReference type="InterPro" id="IPR019546">
    <property type="entry name" value="TAT_signal_bac_arc"/>
</dbReference>
<dbReference type="InterPro" id="IPR006311">
    <property type="entry name" value="TAT_signal"/>
</dbReference>
<dbReference type="Proteomes" id="UP000607559">
    <property type="component" value="Unassembled WGS sequence"/>
</dbReference>
<evidence type="ECO:0000256" key="1">
    <source>
        <dbReference type="ARBA" id="ARBA00005995"/>
    </source>
</evidence>
<evidence type="ECO:0000313" key="3">
    <source>
        <dbReference type="EMBL" id="GGB25124.1"/>
    </source>
</evidence>
<dbReference type="Pfam" id="PF01593">
    <property type="entry name" value="Amino_oxidase"/>
    <property type="match status" value="1"/>
</dbReference>
<comment type="similarity">
    <text evidence="1">Belongs to the flavin monoamine oxidase family.</text>
</comment>
<dbReference type="EMBL" id="BMJC01000008">
    <property type="protein sequence ID" value="GGB25124.1"/>
    <property type="molecule type" value="Genomic_DNA"/>
</dbReference>
<dbReference type="Gene3D" id="3.50.50.60">
    <property type="entry name" value="FAD/NAD(P)-binding domain"/>
    <property type="match status" value="2"/>
</dbReference>
<dbReference type="PANTHER" id="PTHR43563:SF1">
    <property type="entry name" value="AMINE OXIDASE [FLAVIN-CONTAINING] B"/>
    <property type="match status" value="1"/>
</dbReference>
<reference evidence="3" key="2">
    <citation type="submission" date="2020-09" db="EMBL/GenBank/DDBJ databases">
        <authorList>
            <person name="Sun Q."/>
            <person name="Zhou Y."/>
        </authorList>
    </citation>
    <scope>NUCLEOTIDE SEQUENCE</scope>
    <source>
        <strain evidence="3">CGMCC 1.15448</strain>
    </source>
</reference>
<accession>A0A8J2UKC1</accession>
<dbReference type="NCBIfam" id="TIGR01409">
    <property type="entry name" value="TAT_signal_seq"/>
    <property type="match status" value="1"/>
</dbReference>
<reference evidence="3" key="1">
    <citation type="journal article" date="2014" name="Int. J. Syst. Evol. Microbiol.">
        <title>Complete genome sequence of Corynebacterium casei LMG S-19264T (=DSM 44701T), isolated from a smear-ripened cheese.</title>
        <authorList>
            <consortium name="US DOE Joint Genome Institute (JGI-PGF)"/>
            <person name="Walter F."/>
            <person name="Albersmeier A."/>
            <person name="Kalinowski J."/>
            <person name="Ruckert C."/>
        </authorList>
    </citation>
    <scope>NUCLEOTIDE SEQUENCE</scope>
    <source>
        <strain evidence="3">CGMCC 1.15448</strain>
    </source>
</reference>
<proteinExistence type="inferred from homology"/>
<dbReference type="PANTHER" id="PTHR43563">
    <property type="entry name" value="AMINE OXIDASE"/>
    <property type="match status" value="1"/>
</dbReference>
<dbReference type="SUPFAM" id="SSF54373">
    <property type="entry name" value="FAD-linked reductases, C-terminal domain"/>
    <property type="match status" value="1"/>
</dbReference>
<dbReference type="AlphaFoldDB" id="A0A8J2UKC1"/>
<feature type="domain" description="Amine oxidase" evidence="2">
    <location>
        <begin position="49"/>
        <end position="516"/>
    </location>
</feature>
<dbReference type="InterPro" id="IPR002937">
    <property type="entry name" value="Amino_oxidase"/>
</dbReference>
<comment type="caution">
    <text evidence="3">The sequence shown here is derived from an EMBL/GenBank/DDBJ whole genome shotgun (WGS) entry which is preliminary data.</text>
</comment>
<dbReference type="Gene3D" id="1.10.405.10">
    <property type="entry name" value="Guanine Nucleotide Dissociation Inhibitor, domain 1"/>
    <property type="match status" value="1"/>
</dbReference>
<gene>
    <name evidence="3" type="primary">yobN</name>
    <name evidence="3" type="ORF">GCM10011511_56340</name>
</gene>
<evidence type="ECO:0000259" key="2">
    <source>
        <dbReference type="Pfam" id="PF01593"/>
    </source>
</evidence>
<dbReference type="RefSeq" id="WP_188938077.1">
    <property type="nucleotide sequence ID" value="NZ_BMJC01000008.1"/>
</dbReference>
<protein>
    <submittedName>
        <fullName evidence="3">Putative L-amino-acid oxidase YobN</fullName>
    </submittedName>
</protein>
<organism evidence="3 4">
    <name type="scientific">Puia dinghuensis</name>
    <dbReference type="NCBI Taxonomy" id="1792502"/>
    <lineage>
        <taxon>Bacteria</taxon>
        <taxon>Pseudomonadati</taxon>
        <taxon>Bacteroidota</taxon>
        <taxon>Chitinophagia</taxon>
        <taxon>Chitinophagales</taxon>
        <taxon>Chitinophagaceae</taxon>
        <taxon>Puia</taxon>
    </lineage>
</organism>
<dbReference type="InterPro" id="IPR036188">
    <property type="entry name" value="FAD/NAD-bd_sf"/>
</dbReference>
<name>A0A8J2UKC1_9BACT</name>
<evidence type="ECO:0000313" key="4">
    <source>
        <dbReference type="Proteomes" id="UP000607559"/>
    </source>
</evidence>
<sequence length="519" mass="56747">MERRDFLKQTLAAGVGLAVLPAGAGLALAPHIGVAAPSAKKVIVAGAGITGLCCGYELMKAGHDVVVLEASGRYGGHVYTGRDGLSDGLYADFGADHITKPGYERFFEYVDEFKLTAIPYPNAEGSEHAYDPHKLKVIDGKFYTAQQLRDPTVLKGFGFSNREVEFLAEHPLYELRALYLAPYVGKFADPYQPFGVGYDEYDTIPIADVYKKEGASPAALRFLGGKHTNALYALWRLSMMYSRGIPLSEGETFHLKDGNEQLPMAFARSLGPRVRLNHPVTAIRHSSSGVTVNYRPYGGRKGAGMGDRAGGATGARLGAAAAAGTEAAAAETTMEADVLVTCIPLPLFANIPITPALSPARQYVVDHLKFSSHPFYVFEAASKFWLDDGIPSINMEFDHPYIDSIWLETNAVETHRVILKAFGPGGLSPQQVLAAFRQVYPGKKDTIEQALTVDWTKDKYSPACEMEPFPIGEMRKFWPQVLQPEGRIYFAGTYADNMSRGMESCLRSAQRVAREIDRL</sequence>
<dbReference type="Gene3D" id="3.90.660.10">
    <property type="match status" value="2"/>
</dbReference>
<dbReference type="InterPro" id="IPR050703">
    <property type="entry name" value="Flavin_MAO"/>
</dbReference>
<dbReference type="SUPFAM" id="SSF51905">
    <property type="entry name" value="FAD/NAD(P)-binding domain"/>
    <property type="match status" value="1"/>
</dbReference>
<dbReference type="GO" id="GO:0016491">
    <property type="term" value="F:oxidoreductase activity"/>
    <property type="evidence" value="ECO:0007669"/>
    <property type="project" value="InterPro"/>
</dbReference>